<dbReference type="InterPro" id="IPR050611">
    <property type="entry name" value="ABCF"/>
</dbReference>
<dbReference type="PANTHER" id="PTHR19211">
    <property type="entry name" value="ATP-BINDING TRANSPORT PROTEIN-RELATED"/>
    <property type="match status" value="1"/>
</dbReference>
<dbReference type="InterPro" id="IPR003593">
    <property type="entry name" value="AAA+_ATPase"/>
</dbReference>
<evidence type="ECO:0000313" key="6">
    <source>
        <dbReference type="EMBL" id="SUZ79200.1"/>
    </source>
</evidence>
<keyword evidence="3" id="KW-0067">ATP-binding</keyword>
<evidence type="ECO:0000256" key="1">
    <source>
        <dbReference type="ARBA" id="ARBA00022737"/>
    </source>
</evidence>
<dbReference type="GO" id="GO:0016887">
    <property type="term" value="F:ATP hydrolysis activity"/>
    <property type="evidence" value="ECO:0007669"/>
    <property type="project" value="InterPro"/>
</dbReference>
<dbReference type="PROSITE" id="PS50893">
    <property type="entry name" value="ABC_TRANSPORTER_2"/>
    <property type="match status" value="2"/>
</dbReference>
<evidence type="ECO:0000259" key="5">
    <source>
        <dbReference type="PROSITE" id="PS50893"/>
    </source>
</evidence>
<proteinExistence type="predicted"/>
<name>A0A381QJM9_9ZZZZ</name>
<keyword evidence="1" id="KW-0677">Repeat</keyword>
<dbReference type="InterPro" id="IPR027417">
    <property type="entry name" value="P-loop_NTPase"/>
</dbReference>
<dbReference type="SUPFAM" id="SSF52540">
    <property type="entry name" value="P-loop containing nucleoside triphosphate hydrolases"/>
    <property type="match status" value="2"/>
</dbReference>
<dbReference type="InterPro" id="IPR003439">
    <property type="entry name" value="ABC_transporter-like_ATP-bd"/>
</dbReference>
<dbReference type="Gene3D" id="3.40.50.300">
    <property type="entry name" value="P-loop containing nucleotide triphosphate hydrolases"/>
    <property type="match status" value="2"/>
</dbReference>
<accession>A0A381QJM9</accession>
<evidence type="ECO:0000256" key="4">
    <source>
        <dbReference type="SAM" id="MobiDB-lite"/>
    </source>
</evidence>
<feature type="domain" description="ABC transporter" evidence="5">
    <location>
        <begin position="313"/>
        <end position="526"/>
    </location>
</feature>
<dbReference type="AlphaFoldDB" id="A0A381QJM9"/>
<keyword evidence="2" id="KW-0547">Nucleotide-binding</keyword>
<feature type="domain" description="ABC transporter" evidence="5">
    <location>
        <begin position="2"/>
        <end position="246"/>
    </location>
</feature>
<feature type="compositionally biased region" description="Basic and acidic residues" evidence="4">
    <location>
        <begin position="533"/>
        <end position="545"/>
    </location>
</feature>
<gene>
    <name evidence="6" type="ORF">METZ01_LOCUS32054</name>
</gene>
<dbReference type="InterPro" id="IPR032781">
    <property type="entry name" value="ABC_tran_Xtn"/>
</dbReference>
<reference evidence="6" key="1">
    <citation type="submission" date="2018-05" db="EMBL/GenBank/DDBJ databases">
        <authorList>
            <person name="Lanie J.A."/>
            <person name="Ng W.-L."/>
            <person name="Kazmierczak K.M."/>
            <person name="Andrzejewski T.M."/>
            <person name="Davidsen T.M."/>
            <person name="Wayne K.J."/>
            <person name="Tettelin H."/>
            <person name="Glass J.I."/>
            <person name="Rusch D."/>
            <person name="Podicherti R."/>
            <person name="Tsui H.-C.T."/>
            <person name="Winkler M.E."/>
        </authorList>
    </citation>
    <scope>NUCLEOTIDE SEQUENCE</scope>
</reference>
<dbReference type="FunFam" id="3.40.50.300:FF:000011">
    <property type="entry name" value="Putative ABC transporter ATP-binding component"/>
    <property type="match status" value="1"/>
</dbReference>
<dbReference type="PROSITE" id="PS00211">
    <property type="entry name" value="ABC_TRANSPORTER_1"/>
    <property type="match status" value="1"/>
</dbReference>
<dbReference type="FunFam" id="3.40.50.300:FF:002053">
    <property type="entry name" value="ABC transporter ATP-binding protein"/>
    <property type="match status" value="1"/>
</dbReference>
<sequence length="623" mass="70372">MLQIRNVLLRRGDRVLFDSINITIHPGHRVGVVGRNGAGKTTLFELIQGQLHPEEGDVSIPQDWRLAWLKQSTQPSTRKAIEYVIDGDHHLRRIERKLRDAETSGDNDRLADLYVEYDDAGGYHARARAGEILHGLGFAGPDFDKPHRAFSGGWQIRLNLAQTLMSPSELLLLDEPTNHLDLDATLWLERWLGRYRGTLLTIAHDRDFLDGTVNEIVHLHDTSAKTYAGNYASFELQRNAELEQQASLHRKQETERARIQRFVDRFRAKASKAKQVQSRLRALDRMPSIALLHSESPYQFSFTNPEKTSNPLVVVDDSTIGYDQMPILSNLTLRLYPKDRIGILGINGAGKTTLLRGLAGELSPMDGRIARGKHASIGYFTQQQLERLEPDATPMEKLGEIEPMLDQNARNYLGGWGFSGDDIHRSVKTFSGGEKARLVLALIATQKPAILLLDEPTNHLDVEMRQALTLALQEYEGALLLVSHDRHLLRHTVDSFWLVAKGTVANYDDDLDAYAELTKSKSARRSIPVADSAQERRRSKADARVHTQSLRQSRDQLEVDMTQLQSRLNQLTERLANSATYTSESTANIKALSEEHGQLKKKLAALEQSWLEIEERLEHSREP</sequence>
<feature type="region of interest" description="Disordered" evidence="4">
    <location>
        <begin position="525"/>
        <end position="550"/>
    </location>
</feature>
<protein>
    <recommendedName>
        <fullName evidence="5">ABC transporter domain-containing protein</fullName>
    </recommendedName>
</protein>
<evidence type="ECO:0000256" key="3">
    <source>
        <dbReference type="ARBA" id="ARBA00022840"/>
    </source>
</evidence>
<dbReference type="SMART" id="SM00382">
    <property type="entry name" value="AAA"/>
    <property type="match status" value="2"/>
</dbReference>
<organism evidence="6">
    <name type="scientific">marine metagenome</name>
    <dbReference type="NCBI Taxonomy" id="408172"/>
    <lineage>
        <taxon>unclassified sequences</taxon>
        <taxon>metagenomes</taxon>
        <taxon>ecological metagenomes</taxon>
    </lineage>
</organism>
<dbReference type="PANTHER" id="PTHR19211:SF14">
    <property type="entry name" value="ATP-BINDING CASSETTE SUB-FAMILY F MEMBER 1"/>
    <property type="match status" value="1"/>
</dbReference>
<dbReference type="Pfam" id="PF12848">
    <property type="entry name" value="ABC_tran_Xtn"/>
    <property type="match status" value="1"/>
</dbReference>
<dbReference type="CDD" id="cd03221">
    <property type="entry name" value="ABCF_EF-3"/>
    <property type="match status" value="2"/>
</dbReference>
<dbReference type="EMBL" id="UINC01001377">
    <property type="protein sequence ID" value="SUZ79200.1"/>
    <property type="molecule type" value="Genomic_DNA"/>
</dbReference>
<dbReference type="InterPro" id="IPR017871">
    <property type="entry name" value="ABC_transporter-like_CS"/>
</dbReference>
<dbReference type="Pfam" id="PF00005">
    <property type="entry name" value="ABC_tran"/>
    <property type="match status" value="2"/>
</dbReference>
<evidence type="ECO:0000256" key="2">
    <source>
        <dbReference type="ARBA" id="ARBA00022741"/>
    </source>
</evidence>
<dbReference type="GO" id="GO:0005524">
    <property type="term" value="F:ATP binding"/>
    <property type="evidence" value="ECO:0007669"/>
    <property type="project" value="UniProtKB-KW"/>
</dbReference>